<dbReference type="InterPro" id="IPR038973">
    <property type="entry name" value="MutL/Mlh/Pms-like"/>
</dbReference>
<evidence type="ECO:0000259" key="5">
    <source>
        <dbReference type="SMART" id="SM01340"/>
    </source>
</evidence>
<dbReference type="PANTHER" id="PTHR10073:SF47">
    <property type="entry name" value="DNA MISMATCH REPAIR PROTEIN MLH3"/>
    <property type="match status" value="1"/>
</dbReference>
<dbReference type="InterPro" id="IPR036890">
    <property type="entry name" value="HATPase_C_sf"/>
</dbReference>
<organism evidence="6 7">
    <name type="scientific">Rubus argutus</name>
    <name type="common">Southern blackberry</name>
    <dbReference type="NCBI Taxonomy" id="59490"/>
    <lineage>
        <taxon>Eukaryota</taxon>
        <taxon>Viridiplantae</taxon>
        <taxon>Streptophyta</taxon>
        <taxon>Embryophyta</taxon>
        <taxon>Tracheophyta</taxon>
        <taxon>Spermatophyta</taxon>
        <taxon>Magnoliopsida</taxon>
        <taxon>eudicotyledons</taxon>
        <taxon>Gunneridae</taxon>
        <taxon>Pentapetalae</taxon>
        <taxon>rosids</taxon>
        <taxon>fabids</taxon>
        <taxon>Rosales</taxon>
        <taxon>Rosaceae</taxon>
        <taxon>Rosoideae</taxon>
        <taxon>Rosoideae incertae sedis</taxon>
        <taxon>Rubus</taxon>
    </lineage>
</organism>
<dbReference type="GO" id="GO:0005524">
    <property type="term" value="F:ATP binding"/>
    <property type="evidence" value="ECO:0007669"/>
    <property type="project" value="InterPro"/>
</dbReference>
<dbReference type="GO" id="GO:0006298">
    <property type="term" value="P:mismatch repair"/>
    <property type="evidence" value="ECO:0007669"/>
    <property type="project" value="InterPro"/>
</dbReference>
<sequence>MRGVKPLPEAVRSSIRSGVVLYDVARVVEELVFNSLDAGARKVSVFVGVGTCYVKVVDDGCGITRDGLVLLGERYATSKFDQFTETDAASGSFGSRGEALASISDVSLLEVVTKASGRPNGYRKVMKGSKCLYLGVDDNRKDVGTTVVVRDLFYNQPVRRKCMQSSPKKVLHSVKKCVHRIALVHSKVSFKIVDVESEDELLRTIPSPSPLTLLKSAFGIEVSNALHKLNISDGKLELSGYISTPCNGLAIKAFQYIYINSRFICKGPIHKLLNQLASSFECWDPGTAVCESHDRKRSRPQAFLAYVLNLSCPQSFYDLNFEPSKIYVEFKDWVPVLTFIDKAIQSFWKEKISYVESVCHGADIGGEGQMWEECDNIVSADENLLDVGLAGMSAKKQRSRIQNRQTYPDLMKMPIKEDSRVSLRRLDRFPFGFLHEKTDDFKGFKDQHNEIEFIHDTDYSFQPLDDNLAKFMLTVTPKRENHPWMSDINFSSDEDYVMESRSTAAKRSSNVEDNIFSSAGRDQPFKLHPSVSNGSAGSGVSHDHHEISSGVEVTCDLRQPFLKSCSSRGRLPSERDLFAESEIKFQNDCFGSKRMRDFSYNTVDVLEIDGSRKRMRGGSYDSVEVSNFLSRTMWPGEVSSAQPFPRVLSKVDLFTEFDPLSKAFFNSMPTCGEHFDGANLDRSEEDIGSCNQTLNTEWCSVTSNPLSLNASLDFEPLSNKNSVEGHYKSDNRATEKYFADGEEFDCSFGLDRIPNSLEYCTTHMNCGLDANDYAGSRKFLHLDNVDREFCAGRPDILADETDWLRWHSRGKDNIGIEMHNRQKDQLNNQDFLKSHVSIGRSIRSHSAPPFRSKRKYFILNHPLTTAGKHDAQTFHDAATFPEVSKMKDLCQLPSGCHQTMKPTSVEDLLLDTRYEESQDINTGATKMQKFEMFEQSKSSELTAPNKEFISKTQDSLNCKTKWRNCCPQMTSTSNMQGVQDQNDILDISSGFLHLAADSLVPESINKNCLKDCRVLQQVDKKFIPVMAGRTLAVIDQHAADERIRLEELRQKVLSGDGEARAVTFLDIEQELMLPEIGYQLLHNYAKPIEEWGWRCNIHAQGSGSFKRNLNILRRQPTVITLIAVPCILGVNLSDVDLMEFLQQLSDTDGSSTIPPSVLRILNSKACRGAIMFGDSLLPSECSLIVEELKQTSLCFQCAHGRPTTAPLVNLEALHKQIAKIASLNNNKGADHVWHGLHRHELSLARAEQRLNSARS</sequence>
<keyword evidence="7" id="KW-1185">Reference proteome</keyword>
<dbReference type="Gene3D" id="3.30.230.10">
    <property type="match status" value="1"/>
</dbReference>
<dbReference type="GO" id="GO:0032300">
    <property type="term" value="C:mismatch repair complex"/>
    <property type="evidence" value="ECO:0007669"/>
    <property type="project" value="InterPro"/>
</dbReference>
<keyword evidence="2" id="KW-0227">DNA damage</keyword>
<dbReference type="Proteomes" id="UP001457282">
    <property type="component" value="Unassembled WGS sequence"/>
</dbReference>
<dbReference type="EMBL" id="JBEDUW010000001">
    <property type="protein sequence ID" value="KAK9948237.1"/>
    <property type="molecule type" value="Genomic_DNA"/>
</dbReference>
<dbReference type="Pfam" id="PF08676">
    <property type="entry name" value="MutL_C"/>
    <property type="match status" value="1"/>
</dbReference>
<evidence type="ECO:0000256" key="3">
    <source>
        <dbReference type="ARBA" id="ARBA00023204"/>
    </source>
</evidence>
<protein>
    <recommendedName>
        <fullName evidence="8">DNA mismatch repair protein MLH3</fullName>
    </recommendedName>
</protein>
<evidence type="ECO:0000256" key="1">
    <source>
        <dbReference type="ARBA" id="ARBA00006082"/>
    </source>
</evidence>
<dbReference type="InterPro" id="IPR037198">
    <property type="entry name" value="MutL_C_sf"/>
</dbReference>
<dbReference type="InterPro" id="IPR002099">
    <property type="entry name" value="MutL/Mlh/PMS"/>
</dbReference>
<dbReference type="Pfam" id="PF01119">
    <property type="entry name" value="DNA_mis_repair"/>
    <property type="match status" value="1"/>
</dbReference>
<gene>
    <name evidence="6" type="ORF">M0R45_003823</name>
</gene>
<name>A0AAW1YHA9_RUBAR</name>
<comment type="caution">
    <text evidence="6">The sequence shown here is derived from an EMBL/GenBank/DDBJ whole genome shotgun (WGS) entry which is preliminary data.</text>
</comment>
<dbReference type="FunFam" id="3.30.1370.100:FF:000007">
    <property type="entry name" value="MUTL protein homolog 3"/>
    <property type="match status" value="1"/>
</dbReference>
<evidence type="ECO:0000256" key="2">
    <source>
        <dbReference type="ARBA" id="ARBA00022763"/>
    </source>
</evidence>
<dbReference type="FunFam" id="3.30.565.10:FF:000003">
    <property type="entry name" value="DNA mismatch repair endonuclease MutL"/>
    <property type="match status" value="1"/>
</dbReference>
<evidence type="ECO:0000313" key="7">
    <source>
        <dbReference type="Proteomes" id="UP001457282"/>
    </source>
</evidence>
<feature type="domain" description="DNA mismatch repair protein S5" evidence="5">
    <location>
        <begin position="214"/>
        <end position="349"/>
    </location>
</feature>
<evidence type="ECO:0000313" key="6">
    <source>
        <dbReference type="EMBL" id="KAK9948237.1"/>
    </source>
</evidence>
<dbReference type="InterPro" id="IPR014721">
    <property type="entry name" value="Ribsml_uS5_D2-typ_fold_subgr"/>
</dbReference>
<dbReference type="SMART" id="SM01340">
    <property type="entry name" value="DNA_mis_repair"/>
    <property type="match status" value="1"/>
</dbReference>
<dbReference type="SUPFAM" id="SSF55874">
    <property type="entry name" value="ATPase domain of HSP90 chaperone/DNA topoisomerase II/histidine kinase"/>
    <property type="match status" value="1"/>
</dbReference>
<feature type="domain" description="MutL C-terminal dimerisation" evidence="4">
    <location>
        <begin position="1014"/>
        <end position="1176"/>
    </location>
</feature>
<dbReference type="Gene3D" id="3.30.1370.100">
    <property type="entry name" value="MutL, C-terminal domain, regulatory subdomain"/>
    <property type="match status" value="1"/>
</dbReference>
<dbReference type="SMART" id="SM00853">
    <property type="entry name" value="MutL_C"/>
    <property type="match status" value="1"/>
</dbReference>
<evidence type="ECO:0000259" key="4">
    <source>
        <dbReference type="SMART" id="SM00853"/>
    </source>
</evidence>
<dbReference type="Gene3D" id="3.30.565.10">
    <property type="entry name" value="Histidine kinase-like ATPase, C-terminal domain"/>
    <property type="match status" value="1"/>
</dbReference>
<comment type="similarity">
    <text evidence="1">Belongs to the DNA mismatch repair MutL/HexB family.</text>
</comment>
<dbReference type="GO" id="GO:0030983">
    <property type="term" value="F:mismatched DNA binding"/>
    <property type="evidence" value="ECO:0007669"/>
    <property type="project" value="InterPro"/>
</dbReference>
<dbReference type="PANTHER" id="PTHR10073">
    <property type="entry name" value="DNA MISMATCH REPAIR PROTEIN MLH, PMS, MUTL"/>
    <property type="match status" value="1"/>
</dbReference>
<dbReference type="InterPro" id="IPR014790">
    <property type="entry name" value="MutL_C"/>
</dbReference>
<dbReference type="GO" id="GO:0016887">
    <property type="term" value="F:ATP hydrolysis activity"/>
    <property type="evidence" value="ECO:0007669"/>
    <property type="project" value="InterPro"/>
</dbReference>
<dbReference type="InterPro" id="IPR042120">
    <property type="entry name" value="MutL_C_dimsub"/>
</dbReference>
<evidence type="ECO:0008006" key="8">
    <source>
        <dbReference type="Google" id="ProtNLM"/>
    </source>
</evidence>
<dbReference type="Pfam" id="PF13589">
    <property type="entry name" value="HATPase_c_3"/>
    <property type="match status" value="1"/>
</dbReference>
<accession>A0AAW1YHA9</accession>
<dbReference type="InterPro" id="IPR042121">
    <property type="entry name" value="MutL_C_regsub"/>
</dbReference>
<dbReference type="SUPFAM" id="SSF118116">
    <property type="entry name" value="DNA mismatch repair protein MutL"/>
    <property type="match status" value="1"/>
</dbReference>
<dbReference type="CDD" id="cd16926">
    <property type="entry name" value="HATPase_MutL-MLH-PMS-like"/>
    <property type="match status" value="1"/>
</dbReference>
<reference evidence="6 7" key="1">
    <citation type="journal article" date="2023" name="G3 (Bethesda)">
        <title>A chromosome-length genome assembly and annotation of blackberry (Rubus argutus, cv. 'Hillquist').</title>
        <authorList>
            <person name="Bruna T."/>
            <person name="Aryal R."/>
            <person name="Dudchenko O."/>
            <person name="Sargent D.J."/>
            <person name="Mead D."/>
            <person name="Buti M."/>
            <person name="Cavallini A."/>
            <person name="Hytonen T."/>
            <person name="Andres J."/>
            <person name="Pham M."/>
            <person name="Weisz D."/>
            <person name="Mascagni F."/>
            <person name="Usai G."/>
            <person name="Natali L."/>
            <person name="Bassil N."/>
            <person name="Fernandez G.E."/>
            <person name="Lomsadze A."/>
            <person name="Armour M."/>
            <person name="Olukolu B."/>
            <person name="Poorten T."/>
            <person name="Britton C."/>
            <person name="Davik J."/>
            <person name="Ashrafi H."/>
            <person name="Aiden E.L."/>
            <person name="Borodovsky M."/>
            <person name="Worthington M."/>
        </authorList>
    </citation>
    <scope>NUCLEOTIDE SEQUENCE [LARGE SCALE GENOMIC DNA]</scope>
    <source>
        <strain evidence="6">PI 553951</strain>
    </source>
</reference>
<dbReference type="InterPro" id="IPR020568">
    <property type="entry name" value="Ribosomal_Su5_D2-typ_SF"/>
</dbReference>
<dbReference type="Gene3D" id="3.30.1540.20">
    <property type="entry name" value="MutL, C-terminal domain, dimerisation subdomain"/>
    <property type="match status" value="1"/>
</dbReference>
<dbReference type="SUPFAM" id="SSF54211">
    <property type="entry name" value="Ribosomal protein S5 domain 2-like"/>
    <property type="match status" value="1"/>
</dbReference>
<dbReference type="NCBIfam" id="TIGR00585">
    <property type="entry name" value="mutl"/>
    <property type="match status" value="1"/>
</dbReference>
<keyword evidence="3" id="KW-0234">DNA repair</keyword>
<dbReference type="GO" id="GO:0140664">
    <property type="term" value="F:ATP-dependent DNA damage sensor activity"/>
    <property type="evidence" value="ECO:0007669"/>
    <property type="project" value="InterPro"/>
</dbReference>
<proteinExistence type="inferred from homology"/>
<dbReference type="AlphaFoldDB" id="A0AAW1YHA9"/>
<dbReference type="InterPro" id="IPR013507">
    <property type="entry name" value="DNA_mismatch_S5_2-like"/>
</dbReference>